<organism evidence="2 3">
    <name type="scientific">Streptomyces angustmyceticus</name>
    <dbReference type="NCBI Taxonomy" id="285578"/>
    <lineage>
        <taxon>Bacteria</taxon>
        <taxon>Bacillati</taxon>
        <taxon>Actinomycetota</taxon>
        <taxon>Actinomycetes</taxon>
        <taxon>Kitasatosporales</taxon>
        <taxon>Streptomycetaceae</taxon>
        <taxon>Streptomyces</taxon>
    </lineage>
</organism>
<evidence type="ECO:0000313" key="2">
    <source>
        <dbReference type="EMBL" id="GES32552.1"/>
    </source>
</evidence>
<dbReference type="Pfam" id="PF03771">
    <property type="entry name" value="SPDY"/>
    <property type="match status" value="1"/>
</dbReference>
<accession>A0A5J4LKL7</accession>
<gene>
    <name evidence="2" type="ORF">San01_50390</name>
</gene>
<dbReference type="AlphaFoldDB" id="A0A5J4LKL7"/>
<feature type="domain" description="DUF317" evidence="1">
    <location>
        <begin position="2"/>
        <end position="30"/>
    </location>
</feature>
<keyword evidence="3" id="KW-1185">Reference proteome</keyword>
<name>A0A5J4LKL7_9ACTN</name>
<reference evidence="2 3" key="1">
    <citation type="submission" date="2019-10" db="EMBL/GenBank/DDBJ databases">
        <title>Whole genome shotgun sequence of Streptomyces angustmyceticus NBRC 3934.</title>
        <authorList>
            <person name="Hosoyama A."/>
            <person name="Ichikawa N."/>
            <person name="Kimura A."/>
            <person name="Kitahashi Y."/>
            <person name="Komaki H."/>
            <person name="Uohara A."/>
        </authorList>
    </citation>
    <scope>NUCLEOTIDE SEQUENCE [LARGE SCALE GENOMIC DNA]</scope>
    <source>
        <strain evidence="2 3">NBRC 3934</strain>
    </source>
</reference>
<dbReference type="Proteomes" id="UP000325598">
    <property type="component" value="Unassembled WGS sequence"/>
</dbReference>
<sequence length="85" mass="9324">MTEWNAHFTAGVPHEALADLLLALDAHQAPDTGFEGAEAVLTALTARGWLRDLDRPRTTATDPRLLCQRLLGDAAVARPRRRPAR</sequence>
<evidence type="ECO:0000259" key="1">
    <source>
        <dbReference type="Pfam" id="PF03771"/>
    </source>
</evidence>
<dbReference type="InterPro" id="IPR005523">
    <property type="entry name" value="DUF317_SPDY"/>
</dbReference>
<protein>
    <recommendedName>
        <fullName evidence="1">DUF317 domain-containing protein</fullName>
    </recommendedName>
</protein>
<dbReference type="EMBL" id="BLAG01000014">
    <property type="protein sequence ID" value="GES32552.1"/>
    <property type="molecule type" value="Genomic_DNA"/>
</dbReference>
<evidence type="ECO:0000313" key="3">
    <source>
        <dbReference type="Proteomes" id="UP000325598"/>
    </source>
</evidence>
<proteinExistence type="predicted"/>
<comment type="caution">
    <text evidence="2">The sequence shown here is derived from an EMBL/GenBank/DDBJ whole genome shotgun (WGS) entry which is preliminary data.</text>
</comment>